<dbReference type="InterPro" id="IPR036514">
    <property type="entry name" value="SGNH_hydro_sf"/>
</dbReference>
<dbReference type="STRING" id="198092.SAMN02745194_00494"/>
<sequence length="459" mass="50225">MTQVRQSVVDELNSFAEDTSNRRRREVDPGSARPIRGINHIGLTGQSLGAGWGANPPFTPDPPFTSNLSLGQSVHGGRGAGEIWAPYRSKTFEPLRGVIVGRGGETVQEQALAYLKHVMSIRAGVPEEAATKLVATNGAFGGRTLEMLSKGATPNEYGRMPTACEAVKREAERIGEPYRYLATLWLGGEHNYLDENGGSSDKAQYKAGLRRLVADLRSDCQCGIAQQAEPFAVFSYQAGCQFTRDGTNLSVGMAQWELSEEEPHWYLASPAYPVPDIGGHLSALGTAWLGQIFGKVMARVLLDGVRWRPLAPLMAVRHGRDVFVPYDVPVAPLAFRPTFLGRRSVMFPLKGFALIDDAGEVPLRFAEIVAPRVVRVELGRETSAEARPRLRYAGRRNYNGHGNLTDSDATLATANFRQDPAVTEEDEFASSLEGKPFPLWNWSIAYEIPIEEPSKSVLG</sequence>
<keyword evidence="3" id="KW-1185">Reference proteome</keyword>
<name>A0A1M6BGS9_9PROT</name>
<protein>
    <recommendedName>
        <fullName evidence="4">Sialate O-acetylesterase domain-containing protein</fullName>
    </recommendedName>
</protein>
<organism evidence="2 3">
    <name type="scientific">Muricoccus roseus</name>
    <dbReference type="NCBI Taxonomy" id="198092"/>
    <lineage>
        <taxon>Bacteria</taxon>
        <taxon>Pseudomonadati</taxon>
        <taxon>Pseudomonadota</taxon>
        <taxon>Alphaproteobacteria</taxon>
        <taxon>Acetobacterales</taxon>
        <taxon>Roseomonadaceae</taxon>
        <taxon>Muricoccus</taxon>
    </lineage>
</organism>
<dbReference type="SUPFAM" id="SSF52266">
    <property type="entry name" value="SGNH hydrolase"/>
    <property type="match status" value="1"/>
</dbReference>
<evidence type="ECO:0008006" key="4">
    <source>
        <dbReference type="Google" id="ProtNLM"/>
    </source>
</evidence>
<evidence type="ECO:0000256" key="1">
    <source>
        <dbReference type="SAM" id="MobiDB-lite"/>
    </source>
</evidence>
<reference evidence="2 3" key="1">
    <citation type="submission" date="2016-11" db="EMBL/GenBank/DDBJ databases">
        <authorList>
            <person name="Jaros S."/>
            <person name="Januszkiewicz K."/>
            <person name="Wedrychowicz H."/>
        </authorList>
    </citation>
    <scope>NUCLEOTIDE SEQUENCE [LARGE SCALE GENOMIC DNA]</scope>
    <source>
        <strain evidence="2 3">DSM 14916</strain>
    </source>
</reference>
<gene>
    <name evidence="2" type="ORF">SAMN02745194_00494</name>
</gene>
<evidence type="ECO:0000313" key="2">
    <source>
        <dbReference type="EMBL" id="SHI47877.1"/>
    </source>
</evidence>
<dbReference type="GO" id="GO:0016788">
    <property type="term" value="F:hydrolase activity, acting on ester bonds"/>
    <property type="evidence" value="ECO:0007669"/>
    <property type="project" value="UniProtKB-ARBA"/>
</dbReference>
<feature type="region of interest" description="Disordered" evidence="1">
    <location>
        <begin position="13"/>
        <end position="38"/>
    </location>
</feature>
<dbReference type="AlphaFoldDB" id="A0A1M6BGS9"/>
<accession>A0A1M6BGS9</accession>
<dbReference type="EMBL" id="FQZF01000002">
    <property type="protein sequence ID" value="SHI47877.1"/>
    <property type="molecule type" value="Genomic_DNA"/>
</dbReference>
<evidence type="ECO:0000313" key="3">
    <source>
        <dbReference type="Proteomes" id="UP000184387"/>
    </source>
</evidence>
<proteinExistence type="predicted"/>
<dbReference type="Proteomes" id="UP000184387">
    <property type="component" value="Unassembled WGS sequence"/>
</dbReference>
<dbReference type="Gene3D" id="3.40.50.1110">
    <property type="entry name" value="SGNH hydrolase"/>
    <property type="match status" value="1"/>
</dbReference>
<feature type="compositionally biased region" description="Basic and acidic residues" evidence="1">
    <location>
        <begin position="19"/>
        <end position="28"/>
    </location>
</feature>